<dbReference type="Proteomes" id="UP000054937">
    <property type="component" value="Unassembled WGS sequence"/>
</dbReference>
<dbReference type="InParanoid" id="A0A0V0Q910"/>
<dbReference type="PANTHER" id="PTHR47992">
    <property type="entry name" value="PROTEIN PHOSPHATASE"/>
    <property type="match status" value="1"/>
</dbReference>
<dbReference type="AlphaFoldDB" id="A0A0V0Q910"/>
<dbReference type="GO" id="GO:0004722">
    <property type="term" value="F:protein serine/threonine phosphatase activity"/>
    <property type="evidence" value="ECO:0007669"/>
    <property type="project" value="InterPro"/>
</dbReference>
<dbReference type="Pfam" id="PF00481">
    <property type="entry name" value="PP2C"/>
    <property type="match status" value="1"/>
</dbReference>
<evidence type="ECO:0000313" key="6">
    <source>
        <dbReference type="Proteomes" id="UP000054937"/>
    </source>
</evidence>
<keyword evidence="2" id="KW-0472">Membrane</keyword>
<accession>A0A0V0Q910</accession>
<dbReference type="InterPro" id="IPR036457">
    <property type="entry name" value="PPM-type-like_dom_sf"/>
</dbReference>
<dbReference type="SUPFAM" id="SSF81606">
    <property type="entry name" value="PP2C-like"/>
    <property type="match status" value="1"/>
</dbReference>
<dbReference type="SMART" id="SM00332">
    <property type="entry name" value="PP2Cc"/>
    <property type="match status" value="1"/>
</dbReference>
<reference evidence="5 6" key="1">
    <citation type="journal article" date="2015" name="Sci. Rep.">
        <title>Genome of the facultative scuticociliatosis pathogen Pseudocohnilembus persalinus provides insight into its virulence through horizontal gene transfer.</title>
        <authorList>
            <person name="Xiong J."/>
            <person name="Wang G."/>
            <person name="Cheng J."/>
            <person name="Tian M."/>
            <person name="Pan X."/>
            <person name="Warren A."/>
            <person name="Jiang C."/>
            <person name="Yuan D."/>
            <person name="Miao W."/>
        </authorList>
    </citation>
    <scope>NUCLEOTIDE SEQUENCE [LARGE SCALE GENOMIC DNA]</scope>
    <source>
        <strain evidence="5">36N120E</strain>
    </source>
</reference>
<evidence type="ECO:0000256" key="2">
    <source>
        <dbReference type="ARBA" id="ARBA00023136"/>
    </source>
</evidence>
<sequence length="600" mass="70368">MDLHHNIREKFNNIDTVKSFEYNHSKIQQINGLINLQKDISKGDLNIQKQQKFAQRQKKNSKDQIYNFGSKSQKSETNSKEILQQSCQNSEVDSIKQQQSQKSIEQKIEGSNIQEIKESKQNSLIQKQKQNINLNLNEKSEYESQIIQPTVSSQNSSYYIQMYEENWRDQVSNQESNPYYNYNYNQNDKNRLFNQMNKNQDYYNQLQKRTLFNQVKGPEDDWSPTQSMIDEKAKVDFGLLVEGMGTVKQVFGEYNNKQQYQFELQGSENDEKAEYNDRISSSDWSDSSNQENSDSDEIDGEQINSSDLNTSDSIDTQINLKNNGNQTSERQQNRQITGKINLTDNSIGLDKIEEQRLHYICSKQGKYKGNQGQEKEFKYQFIEGNLNHRYKTLLNSKQKLYDIGIGKKYCTLLSGCAGTVIIKRQKKLYIASIGDTQAILFRNNWIFNQTKSNKNQQYIQLTQKHLPTEENEKLRIYHNQGEVKILKNDYIPKIFVRGRDYPGLHISRSIGDKIAHKIGVSGQPDIREYDINKQLDYFLIICTQSVCEFLDPQEIYHVLSTQTEDKVRDNTDMLQKRIKQAWSQNENYIEDYTFIVIYFQ</sequence>
<evidence type="ECO:0000256" key="1">
    <source>
        <dbReference type="ARBA" id="ARBA00004370"/>
    </source>
</evidence>
<evidence type="ECO:0000313" key="5">
    <source>
        <dbReference type="EMBL" id="KRW98657.1"/>
    </source>
</evidence>
<dbReference type="OrthoDB" id="288268at2759"/>
<feature type="region of interest" description="Disordered" evidence="3">
    <location>
        <begin position="69"/>
        <end position="99"/>
    </location>
</feature>
<evidence type="ECO:0000256" key="3">
    <source>
        <dbReference type="SAM" id="MobiDB-lite"/>
    </source>
</evidence>
<feature type="domain" description="PPM-type phosphatase" evidence="4">
    <location>
        <begin position="357"/>
        <end position="599"/>
    </location>
</feature>
<dbReference type="EMBL" id="LDAU01000232">
    <property type="protein sequence ID" value="KRW98657.1"/>
    <property type="molecule type" value="Genomic_DNA"/>
</dbReference>
<keyword evidence="6" id="KW-1185">Reference proteome</keyword>
<dbReference type="PROSITE" id="PS51746">
    <property type="entry name" value="PPM_2"/>
    <property type="match status" value="1"/>
</dbReference>
<dbReference type="Gene3D" id="3.60.40.10">
    <property type="entry name" value="PPM-type phosphatase domain"/>
    <property type="match status" value="1"/>
</dbReference>
<evidence type="ECO:0000259" key="4">
    <source>
        <dbReference type="PROSITE" id="PS51746"/>
    </source>
</evidence>
<feature type="compositionally biased region" description="Low complexity" evidence="3">
    <location>
        <begin position="278"/>
        <end position="292"/>
    </location>
</feature>
<feature type="compositionally biased region" description="Polar residues" evidence="3">
    <location>
        <begin position="80"/>
        <end position="92"/>
    </location>
</feature>
<comment type="caution">
    <text evidence="5">The sequence shown here is derived from an EMBL/GenBank/DDBJ whole genome shotgun (WGS) entry which is preliminary data.</text>
</comment>
<gene>
    <name evidence="5" type="ORF">PPERSA_00245</name>
</gene>
<dbReference type="CDD" id="cd00143">
    <property type="entry name" value="PP2Cc"/>
    <property type="match status" value="1"/>
</dbReference>
<feature type="compositionally biased region" description="Polar residues" evidence="3">
    <location>
        <begin position="302"/>
        <end position="336"/>
    </location>
</feature>
<dbReference type="GO" id="GO:0016020">
    <property type="term" value="C:membrane"/>
    <property type="evidence" value="ECO:0007669"/>
    <property type="project" value="UniProtKB-SubCell"/>
</dbReference>
<name>A0A0V0Q910_PSEPJ</name>
<proteinExistence type="predicted"/>
<dbReference type="InterPro" id="IPR001932">
    <property type="entry name" value="PPM-type_phosphatase-like_dom"/>
</dbReference>
<protein>
    <submittedName>
        <fullName evidence="5">Protein phosphatase 2C (PP2C)-like domain</fullName>
    </submittedName>
</protein>
<organism evidence="5 6">
    <name type="scientific">Pseudocohnilembus persalinus</name>
    <name type="common">Ciliate</name>
    <dbReference type="NCBI Taxonomy" id="266149"/>
    <lineage>
        <taxon>Eukaryota</taxon>
        <taxon>Sar</taxon>
        <taxon>Alveolata</taxon>
        <taxon>Ciliophora</taxon>
        <taxon>Intramacronucleata</taxon>
        <taxon>Oligohymenophorea</taxon>
        <taxon>Scuticociliatia</taxon>
        <taxon>Philasterida</taxon>
        <taxon>Pseudocohnilembidae</taxon>
        <taxon>Pseudocohnilembus</taxon>
    </lineage>
</organism>
<dbReference type="InterPro" id="IPR015655">
    <property type="entry name" value="PP2C"/>
</dbReference>
<comment type="subcellular location">
    <subcellularLocation>
        <location evidence="1">Membrane</location>
    </subcellularLocation>
</comment>
<feature type="region of interest" description="Disordered" evidence="3">
    <location>
        <begin position="266"/>
        <end position="336"/>
    </location>
</feature>